<gene>
    <name evidence="1" type="ORF">FYJ33_07940</name>
</gene>
<reference evidence="1 2" key="1">
    <citation type="submission" date="2019-08" db="EMBL/GenBank/DDBJ databases">
        <title>In-depth cultivation of the pig gut microbiome towards novel bacterial diversity and tailored functional studies.</title>
        <authorList>
            <person name="Wylensek D."/>
            <person name="Hitch T.C.A."/>
            <person name="Clavel T."/>
        </authorList>
    </citation>
    <scope>NUCLEOTIDE SEQUENCE [LARGE SCALE GENOMIC DNA]</scope>
    <source>
        <strain evidence="1 2">WCA-383-APC-5B</strain>
    </source>
</reference>
<evidence type="ECO:0000313" key="2">
    <source>
        <dbReference type="Proteomes" id="UP000460287"/>
    </source>
</evidence>
<dbReference type="EMBL" id="VULX01000009">
    <property type="protein sequence ID" value="MSR91345.1"/>
    <property type="molecule type" value="Genomic_DNA"/>
</dbReference>
<comment type="caution">
    <text evidence="1">The sequence shown here is derived from an EMBL/GenBank/DDBJ whole genome shotgun (WGS) entry which is preliminary data.</text>
</comment>
<dbReference type="Proteomes" id="UP000460287">
    <property type="component" value="Unassembled WGS sequence"/>
</dbReference>
<organism evidence="1 2">
    <name type="scientific">Inconstantimicrobium porci</name>
    <dbReference type="NCBI Taxonomy" id="2652291"/>
    <lineage>
        <taxon>Bacteria</taxon>
        <taxon>Bacillati</taxon>
        <taxon>Bacillota</taxon>
        <taxon>Clostridia</taxon>
        <taxon>Eubacteriales</taxon>
        <taxon>Clostridiaceae</taxon>
        <taxon>Inconstantimicrobium</taxon>
    </lineage>
</organism>
<keyword evidence="2" id="KW-1185">Reference proteome</keyword>
<protein>
    <submittedName>
        <fullName evidence="1">Uncharacterized protein</fullName>
    </submittedName>
</protein>
<evidence type="ECO:0000313" key="1">
    <source>
        <dbReference type="EMBL" id="MSR91345.1"/>
    </source>
</evidence>
<dbReference type="AlphaFoldDB" id="A0A7X2MYE5"/>
<accession>A0A7X2MYE5</accession>
<proteinExistence type="predicted"/>
<name>A0A7X2MYE5_9CLOT</name>
<dbReference type="RefSeq" id="WP_154531232.1">
    <property type="nucleotide sequence ID" value="NZ_JAQXTV010000228.1"/>
</dbReference>
<sequence>MVDEYSRAYEKYYLLRYKMEDSVIKEIVKDYFNNNFDDDDIKQLKKMIKILSERKINFYAEQEAASTIVSN</sequence>